<evidence type="ECO:0000256" key="9">
    <source>
        <dbReference type="ARBA" id="ARBA00022692"/>
    </source>
</evidence>
<protein>
    <recommendedName>
        <fullName evidence="6">protein xylosyltransferase</fullName>
        <ecNumber evidence="6">2.4.2.26</ecNumber>
    </recommendedName>
    <alternativeName>
        <fullName evidence="18">Peptide O-xylosyltransferase</fullName>
    </alternativeName>
</protein>
<dbReference type="EC" id="2.4.2.26" evidence="6"/>
<evidence type="ECO:0000256" key="12">
    <source>
        <dbReference type="ARBA" id="ARBA00022968"/>
    </source>
</evidence>
<dbReference type="Pfam" id="PF02485">
    <property type="entry name" value="Branch"/>
    <property type="match status" value="1"/>
</dbReference>
<dbReference type="GO" id="GO:0005789">
    <property type="term" value="C:endoplasmic reticulum membrane"/>
    <property type="evidence" value="ECO:0007669"/>
    <property type="project" value="UniProtKB-SubCell"/>
</dbReference>
<dbReference type="InterPro" id="IPR002889">
    <property type="entry name" value="WSC_carb-bd"/>
</dbReference>
<evidence type="ECO:0000256" key="18">
    <source>
        <dbReference type="ARBA" id="ARBA00042865"/>
    </source>
</evidence>
<keyword evidence="14" id="KW-0333">Golgi apparatus</keyword>
<dbReference type="GO" id="GO:0015012">
    <property type="term" value="P:heparan sulfate proteoglycan biosynthetic process"/>
    <property type="evidence" value="ECO:0007669"/>
    <property type="project" value="UniProtKB-UniPathway"/>
</dbReference>
<dbReference type="InterPro" id="IPR024448">
    <property type="entry name" value="XylT_C"/>
</dbReference>
<accession>A0A4Y7LM58</accession>
<evidence type="ECO:0000256" key="1">
    <source>
        <dbReference type="ARBA" id="ARBA00004323"/>
    </source>
</evidence>
<proteinExistence type="evidence at transcript level"/>
<dbReference type="PANTHER" id="PTHR46025">
    <property type="entry name" value="XYLOSYLTRANSFERASE OXT"/>
    <property type="match status" value="1"/>
</dbReference>
<comment type="catalytic activity">
    <reaction evidence="19">
        <text>UDP-alpha-D-xylose + L-seryl-[protein] = 3-O-(beta-D-xylosyl)-L-seryl-[protein] + UDP + H(+)</text>
        <dbReference type="Rhea" id="RHEA:50192"/>
        <dbReference type="Rhea" id="RHEA-COMP:9863"/>
        <dbReference type="Rhea" id="RHEA-COMP:12567"/>
        <dbReference type="ChEBI" id="CHEBI:15378"/>
        <dbReference type="ChEBI" id="CHEBI:29999"/>
        <dbReference type="ChEBI" id="CHEBI:57632"/>
        <dbReference type="ChEBI" id="CHEBI:58223"/>
        <dbReference type="ChEBI" id="CHEBI:132085"/>
        <dbReference type="EC" id="2.4.2.26"/>
    </reaction>
</comment>
<organism evidence="21">
    <name type="scientific">Eubosmina coregoni</name>
    <dbReference type="NCBI Taxonomy" id="186181"/>
    <lineage>
        <taxon>Eukaryota</taxon>
        <taxon>Metazoa</taxon>
        <taxon>Ecdysozoa</taxon>
        <taxon>Arthropoda</taxon>
        <taxon>Crustacea</taxon>
        <taxon>Branchiopoda</taxon>
        <taxon>Diplostraca</taxon>
        <taxon>Cladocera</taxon>
        <taxon>Anomopoda</taxon>
        <taxon>Bosminidae</taxon>
        <taxon>Eubosmina</taxon>
    </lineage>
</organism>
<dbReference type="UniPathway" id="UPA00755"/>
<keyword evidence="12" id="KW-0735">Signal-anchor</keyword>
<keyword evidence="9" id="KW-0812">Transmembrane</keyword>
<dbReference type="InterPro" id="IPR043538">
    <property type="entry name" value="XYLT"/>
</dbReference>
<dbReference type="GO" id="GO:0050650">
    <property type="term" value="P:chondroitin sulfate proteoglycan biosynthetic process"/>
    <property type="evidence" value="ECO:0007669"/>
    <property type="project" value="TreeGrafter"/>
</dbReference>
<dbReference type="Pfam" id="PF01822">
    <property type="entry name" value="WSC"/>
    <property type="match status" value="1"/>
</dbReference>
<evidence type="ECO:0000256" key="15">
    <source>
        <dbReference type="ARBA" id="ARBA00023136"/>
    </source>
</evidence>
<evidence type="ECO:0000256" key="7">
    <source>
        <dbReference type="ARBA" id="ARBA00022676"/>
    </source>
</evidence>
<keyword evidence="8" id="KW-0808">Transferase</keyword>
<keyword evidence="16" id="KW-1015">Disulfide bond</keyword>
<evidence type="ECO:0000256" key="5">
    <source>
        <dbReference type="ARBA" id="ARBA00010195"/>
    </source>
</evidence>
<dbReference type="GO" id="GO:0046872">
    <property type="term" value="F:metal ion binding"/>
    <property type="evidence" value="ECO:0007669"/>
    <property type="project" value="UniProtKB-KW"/>
</dbReference>
<dbReference type="AlphaFoldDB" id="A0A4Y7LM58"/>
<dbReference type="PANTHER" id="PTHR46025:SF3">
    <property type="entry name" value="XYLOSYLTRANSFERASE OXT"/>
    <property type="match status" value="1"/>
</dbReference>
<evidence type="ECO:0000256" key="2">
    <source>
        <dbReference type="ARBA" id="ARBA00004648"/>
    </source>
</evidence>
<comment type="similarity">
    <text evidence="5">Belongs to the glycosyltransferase 14 family. XylT subfamily.</text>
</comment>
<dbReference type="Pfam" id="PF12529">
    <property type="entry name" value="Xylo_C"/>
    <property type="match status" value="1"/>
</dbReference>
<evidence type="ECO:0000256" key="14">
    <source>
        <dbReference type="ARBA" id="ARBA00023034"/>
    </source>
</evidence>
<dbReference type="PROSITE" id="PS51212">
    <property type="entry name" value="WSC"/>
    <property type="match status" value="1"/>
</dbReference>
<comment type="subcellular location">
    <subcellularLocation>
        <location evidence="2">Endoplasmic reticulum membrane</location>
        <topology evidence="2">Single-pass type II membrane protein</topology>
    </subcellularLocation>
    <subcellularLocation>
        <location evidence="1">Golgi apparatus membrane</location>
        <topology evidence="1">Single-pass type II membrane protein</topology>
    </subcellularLocation>
</comment>
<keyword evidence="10" id="KW-0479">Metal-binding</keyword>
<feature type="domain" description="WSC" evidence="20">
    <location>
        <begin position="189"/>
        <end position="283"/>
    </location>
</feature>
<evidence type="ECO:0000256" key="16">
    <source>
        <dbReference type="ARBA" id="ARBA00023157"/>
    </source>
</evidence>
<comment type="pathway">
    <text evidence="4">Glycan metabolism; heparan sulfate biosynthesis.</text>
</comment>
<reference evidence="21" key="1">
    <citation type="submission" date="2018-08" db="EMBL/GenBank/DDBJ databases">
        <authorList>
            <person name="Cornetti L."/>
        </authorList>
    </citation>
    <scope>NUCLEOTIDE SEQUENCE</scope>
    <source>
        <strain evidence="21">FI-BAL1-1</strain>
    </source>
</reference>
<evidence type="ECO:0000256" key="17">
    <source>
        <dbReference type="ARBA" id="ARBA00023180"/>
    </source>
</evidence>
<evidence type="ECO:0000256" key="4">
    <source>
        <dbReference type="ARBA" id="ARBA00005093"/>
    </source>
</evidence>
<keyword evidence="7" id="KW-0328">Glycosyltransferase</keyword>
<keyword evidence="13" id="KW-1133">Transmembrane helix</keyword>
<evidence type="ECO:0000256" key="13">
    <source>
        <dbReference type="ARBA" id="ARBA00022989"/>
    </source>
</evidence>
<dbReference type="SMART" id="SM00321">
    <property type="entry name" value="WSC"/>
    <property type="match status" value="1"/>
</dbReference>
<keyword evidence="15" id="KW-0472">Membrane</keyword>
<dbReference type="GO" id="GO:0030158">
    <property type="term" value="F:protein xylosyltransferase activity"/>
    <property type="evidence" value="ECO:0007669"/>
    <property type="project" value="UniProtKB-EC"/>
</dbReference>
<evidence type="ECO:0000256" key="3">
    <source>
        <dbReference type="ARBA" id="ARBA00004840"/>
    </source>
</evidence>
<evidence type="ECO:0000256" key="19">
    <source>
        <dbReference type="ARBA" id="ARBA00047847"/>
    </source>
</evidence>
<evidence type="ECO:0000256" key="10">
    <source>
        <dbReference type="ARBA" id="ARBA00022723"/>
    </source>
</evidence>
<dbReference type="InterPro" id="IPR003406">
    <property type="entry name" value="Glyco_trans_14"/>
</dbReference>
<sequence>MGVSPLSGVSPLLSLDLLRFNGSLGTAKRELLLLFSFTEVFELQKKQKKVKVQIYNINLRKCIPIEPEYKKKYFGDIGDSVCPALKTERSRNERDFERAGATELKAWAGGIIWSSGVKFELTNLVFTVLESAMDRLACCSPGKTAFSAIRRATTQKCKDELSDIACRLKNHQLVPERLPNYCLRKDSVPGSSLGCFLDGSQNSRLLPSYGVKLLGMTVQKCIDLCLQSSFPYAGVHNGKECYCGVKKPSLEHLLARTYCSLPCDGQSGHTCGGIDATEVFDTAVPPRESAKLIAANNNSNSTTRIGFILTLNGRGLRQVTRLLRIIYRPYHFYLIHVDARQDYLFRNLLQLELKYPNIKLTRKRQSSIWGGASLLDVLLQAMEQLLELDSQWRYVFNLSESDFPLRSVEDLEAFLAANPGRNFLKSHGRQTRQFIHKQGLDRVFHQCESRMWRLGDRTLPAGIRVDGGSDWFGLTRELVQYATGKSNSDQLLAGLKNLYKHTLLPAESFFHVLVLNSRFCDSYADNNLRVTLWRRSQGCLCQHRNVVDWCGCSPMVFRTTDWPHLESIMNKSIVFFGRKFEAAIDQSVINRLEERLANASISHQGWDSYWESVYHVSDLSPSPNQALLAISASLTRHSLLLMMQHHSDANCFVKPERIITITSYFRLDHYQGDLILFNGASETAQFEALVKPMSRSVFPNGSSPRSLGILKVGSDYDPKEQVLRNRLDAMGSTSKPVAVFRWTLNSQINSTISPVAQLAWFDPDYRLRSVNLVNVSDASKMGYQNLDLDESLTPGVWTLLAIYEDKKIASADFLIVPLVGENPADFRAIKEHPSQNVFQKYLPYDSKLDSKRRRHVELMMKDNHAYVDLMTAEFYSVQDVCYVSLPISCAKPSSDWLPCSKTEWSSLSPDPKSNLR</sequence>
<evidence type="ECO:0000259" key="20">
    <source>
        <dbReference type="PROSITE" id="PS51212"/>
    </source>
</evidence>
<evidence type="ECO:0000313" key="21">
    <source>
        <dbReference type="EMBL" id="SVE69641.1"/>
    </source>
</evidence>
<evidence type="ECO:0000256" key="11">
    <source>
        <dbReference type="ARBA" id="ARBA00022824"/>
    </source>
</evidence>
<evidence type="ECO:0000256" key="6">
    <source>
        <dbReference type="ARBA" id="ARBA00011972"/>
    </source>
</evidence>
<gene>
    <name evidence="21" type="primary">EOG090X01AN</name>
</gene>
<dbReference type="UniPathway" id="UPA00756"/>
<keyword evidence="17" id="KW-0325">Glycoprotein</keyword>
<dbReference type="EMBL" id="LR000022">
    <property type="protein sequence ID" value="SVE69641.1"/>
    <property type="molecule type" value="mRNA"/>
</dbReference>
<evidence type="ECO:0000256" key="8">
    <source>
        <dbReference type="ARBA" id="ARBA00022679"/>
    </source>
</evidence>
<dbReference type="GO" id="GO:0000139">
    <property type="term" value="C:Golgi membrane"/>
    <property type="evidence" value="ECO:0007669"/>
    <property type="project" value="UniProtKB-SubCell"/>
</dbReference>
<keyword evidence="11" id="KW-0256">Endoplasmic reticulum</keyword>
<comment type="pathway">
    <text evidence="3">Glycan metabolism; chondroitin sulfate biosynthesis.</text>
</comment>
<name>A0A4Y7LM58_9CRUS</name>